<reference evidence="4" key="1">
    <citation type="submission" date="2020-05" db="UniProtKB">
        <authorList>
            <consortium name="EnsemblMetazoa"/>
        </authorList>
    </citation>
    <scope>IDENTIFICATION</scope>
    <source>
        <strain evidence="4">TTRI</strain>
    </source>
</reference>
<dbReference type="GO" id="GO:0030833">
    <property type="term" value="P:regulation of actin filament polymerization"/>
    <property type="evidence" value="ECO:0007669"/>
    <property type="project" value="TreeGrafter"/>
</dbReference>
<keyword evidence="1 2" id="KW-0728">SH3 domain</keyword>
<dbReference type="InterPro" id="IPR035716">
    <property type="entry name" value="Cortactin_SH3"/>
</dbReference>
<evidence type="ECO:0000313" key="4">
    <source>
        <dbReference type="EnsemblMetazoa" id="GAUT036814-PA"/>
    </source>
</evidence>
<dbReference type="PRINTS" id="PR00452">
    <property type="entry name" value="SH3DOMAIN"/>
</dbReference>
<keyword evidence="5" id="KW-1185">Reference proteome</keyword>
<evidence type="ECO:0000259" key="3">
    <source>
        <dbReference type="PROSITE" id="PS50002"/>
    </source>
</evidence>
<feature type="domain" description="SH3" evidence="3">
    <location>
        <begin position="249"/>
        <end position="306"/>
    </location>
</feature>
<dbReference type="InterPro" id="IPR036028">
    <property type="entry name" value="SH3-like_dom_sf"/>
</dbReference>
<evidence type="ECO:0000256" key="1">
    <source>
        <dbReference type="ARBA" id="ARBA00022443"/>
    </source>
</evidence>
<dbReference type="FunFam" id="2.30.30.40:FF:000398">
    <property type="entry name" value="Hematopoietic cell-specific Lyn substrate 1"/>
    <property type="match status" value="1"/>
</dbReference>
<dbReference type="PANTHER" id="PTHR10829">
    <property type="entry name" value="CORTACTIN AND DREBRIN"/>
    <property type="match status" value="1"/>
</dbReference>
<dbReference type="PRINTS" id="PR00499">
    <property type="entry name" value="P67PHOX"/>
</dbReference>
<dbReference type="EnsemblMetazoa" id="GAUT036814-RA">
    <property type="protein sequence ID" value="GAUT036814-PA"/>
    <property type="gene ID" value="GAUT036814"/>
</dbReference>
<dbReference type="SUPFAM" id="SSF50044">
    <property type="entry name" value="SH3-domain"/>
    <property type="match status" value="1"/>
</dbReference>
<dbReference type="GO" id="GO:0030427">
    <property type="term" value="C:site of polarized growth"/>
    <property type="evidence" value="ECO:0007669"/>
    <property type="project" value="TreeGrafter"/>
</dbReference>
<dbReference type="CDD" id="cd11959">
    <property type="entry name" value="SH3_Cortactin"/>
    <property type="match status" value="1"/>
</dbReference>
<dbReference type="Pfam" id="PF00018">
    <property type="entry name" value="SH3_1"/>
    <property type="match status" value="1"/>
</dbReference>
<dbReference type="AlphaFoldDB" id="A0A1A9VGW8"/>
<accession>A0A1A9VGW8</accession>
<dbReference type="VEuPathDB" id="VectorBase:GAUT036814"/>
<protein>
    <submittedName>
        <fullName evidence="4">SH3 domain-containing protein</fullName>
    </submittedName>
</protein>
<dbReference type="InterPro" id="IPR001452">
    <property type="entry name" value="SH3_domain"/>
</dbReference>
<sequence>MFSVDSQCKHVQTSITNFDNWTASQKFTSCNELASGSELPITDEELIECHNKVELVTKEENNIDAPEGARGDKTKKTIVDIIFEDFSATPFNSPTASPERNLERSSLFILLEKPKRCYSCKEKVKSNLEEKFKGTIHDDMMNMSTCSSLLLQYNDPISETSVSSSQCKTGISENYHWDEHDNDLFLSISTPEIPVNKIIEEPLYQNQEEIQQKIASNNKVADSTITNNTTDVEAVAYPSSDNLADYIDYTNIHAIALYDYHAADDDEISFDPDDIITHIEMIDEGWWRGLCKNRYGLFPANYVQVA</sequence>
<dbReference type="GO" id="GO:0005884">
    <property type="term" value="C:actin filament"/>
    <property type="evidence" value="ECO:0007669"/>
    <property type="project" value="TreeGrafter"/>
</dbReference>
<dbReference type="Proteomes" id="UP000078200">
    <property type="component" value="Unassembled WGS sequence"/>
</dbReference>
<evidence type="ECO:0000256" key="2">
    <source>
        <dbReference type="PROSITE-ProRule" id="PRU00192"/>
    </source>
</evidence>
<dbReference type="GO" id="GO:0030864">
    <property type="term" value="C:cortical actin cytoskeleton"/>
    <property type="evidence" value="ECO:0007669"/>
    <property type="project" value="TreeGrafter"/>
</dbReference>
<dbReference type="GO" id="GO:0051015">
    <property type="term" value="F:actin filament binding"/>
    <property type="evidence" value="ECO:0007669"/>
    <property type="project" value="TreeGrafter"/>
</dbReference>
<dbReference type="GO" id="GO:0005886">
    <property type="term" value="C:plasma membrane"/>
    <property type="evidence" value="ECO:0007669"/>
    <property type="project" value="TreeGrafter"/>
</dbReference>
<dbReference type="Gene3D" id="2.30.30.40">
    <property type="entry name" value="SH3 Domains"/>
    <property type="match status" value="1"/>
</dbReference>
<dbReference type="GO" id="GO:0016477">
    <property type="term" value="P:cell migration"/>
    <property type="evidence" value="ECO:0007669"/>
    <property type="project" value="TreeGrafter"/>
</dbReference>
<evidence type="ECO:0000313" key="5">
    <source>
        <dbReference type="Proteomes" id="UP000078200"/>
    </source>
</evidence>
<dbReference type="SMART" id="SM00326">
    <property type="entry name" value="SH3"/>
    <property type="match status" value="1"/>
</dbReference>
<dbReference type="PANTHER" id="PTHR10829:SF23">
    <property type="entry name" value="CORTACTIN, ISOFORM A"/>
    <property type="match status" value="1"/>
</dbReference>
<organism evidence="4 5">
    <name type="scientific">Glossina austeni</name>
    <name type="common">Savannah tsetse fly</name>
    <dbReference type="NCBI Taxonomy" id="7395"/>
    <lineage>
        <taxon>Eukaryota</taxon>
        <taxon>Metazoa</taxon>
        <taxon>Ecdysozoa</taxon>
        <taxon>Arthropoda</taxon>
        <taxon>Hexapoda</taxon>
        <taxon>Insecta</taxon>
        <taxon>Pterygota</taxon>
        <taxon>Neoptera</taxon>
        <taxon>Endopterygota</taxon>
        <taxon>Diptera</taxon>
        <taxon>Brachycera</taxon>
        <taxon>Muscomorpha</taxon>
        <taxon>Hippoboscoidea</taxon>
        <taxon>Glossinidae</taxon>
        <taxon>Glossina</taxon>
    </lineage>
</organism>
<name>A0A1A9VGW8_GLOAU</name>
<dbReference type="PROSITE" id="PS50002">
    <property type="entry name" value="SH3"/>
    <property type="match status" value="1"/>
</dbReference>
<dbReference type="STRING" id="7395.A0A1A9VGW8"/>
<proteinExistence type="predicted"/>